<gene>
    <name evidence="1" type="ORF">GCM10011389_27490</name>
</gene>
<reference evidence="2" key="1">
    <citation type="journal article" date="2019" name="Int. J. Syst. Evol. Microbiol.">
        <title>The Global Catalogue of Microorganisms (GCM) 10K type strain sequencing project: providing services to taxonomists for standard genome sequencing and annotation.</title>
        <authorList>
            <consortium name="The Broad Institute Genomics Platform"/>
            <consortium name="The Broad Institute Genome Sequencing Center for Infectious Disease"/>
            <person name="Wu L."/>
            <person name="Ma J."/>
        </authorList>
    </citation>
    <scope>NUCLEOTIDE SEQUENCE [LARGE SCALE GENOMIC DNA]</scope>
    <source>
        <strain evidence="2">CGMCC 1.15353</strain>
    </source>
</reference>
<dbReference type="Proteomes" id="UP000642571">
    <property type="component" value="Unassembled WGS sequence"/>
</dbReference>
<name>A0ABQ1Q9C5_9BACI</name>
<evidence type="ECO:0000313" key="2">
    <source>
        <dbReference type="Proteomes" id="UP000642571"/>
    </source>
</evidence>
<comment type="caution">
    <text evidence="1">The sequence shown here is derived from an EMBL/GenBank/DDBJ whole genome shotgun (WGS) entry which is preliminary data.</text>
</comment>
<protein>
    <submittedName>
        <fullName evidence="1">Uncharacterized protein</fullName>
    </submittedName>
</protein>
<organism evidence="1 2">
    <name type="scientific">Pontibacillus salipaludis</name>
    <dbReference type="NCBI Taxonomy" id="1697394"/>
    <lineage>
        <taxon>Bacteria</taxon>
        <taxon>Bacillati</taxon>
        <taxon>Bacillota</taxon>
        <taxon>Bacilli</taxon>
        <taxon>Bacillales</taxon>
        <taxon>Bacillaceae</taxon>
        <taxon>Pontibacillus</taxon>
    </lineage>
</organism>
<keyword evidence="2" id="KW-1185">Reference proteome</keyword>
<dbReference type="EMBL" id="BMIN01000012">
    <property type="protein sequence ID" value="GGD18226.1"/>
    <property type="molecule type" value="Genomic_DNA"/>
</dbReference>
<sequence length="56" mass="6529">MRNRILEKTKEWTVYEANEPSNSQERTRSHATRRVGFKRTLKSITTIKGLSTVQGH</sequence>
<proteinExistence type="predicted"/>
<accession>A0ABQ1Q9C5</accession>
<evidence type="ECO:0000313" key="1">
    <source>
        <dbReference type="EMBL" id="GGD18226.1"/>
    </source>
</evidence>